<dbReference type="PROSITE" id="PS00086">
    <property type="entry name" value="CYTOCHROME_P450"/>
    <property type="match status" value="1"/>
</dbReference>
<dbReference type="PANTHER" id="PTHR24300:SF375">
    <property type="entry name" value="CYTOCHROME P450 FAMILY"/>
    <property type="match status" value="1"/>
</dbReference>
<evidence type="ECO:0000313" key="16">
    <source>
        <dbReference type="Proteomes" id="UP000694844"/>
    </source>
</evidence>
<comment type="subcellular location">
    <subcellularLocation>
        <location evidence="3">Endoplasmic reticulum membrane</location>
        <topology evidence="3">Peripheral membrane protein</topology>
    </subcellularLocation>
    <subcellularLocation>
        <location evidence="2">Microsome membrane</location>
        <topology evidence="2">Peripheral membrane protein</topology>
    </subcellularLocation>
</comment>
<evidence type="ECO:0000256" key="13">
    <source>
        <dbReference type="PIRSR" id="PIRSR602401-1"/>
    </source>
</evidence>
<keyword evidence="15" id="KW-0812">Transmembrane</keyword>
<dbReference type="InterPro" id="IPR050182">
    <property type="entry name" value="Cytochrome_P450_fam2"/>
</dbReference>
<keyword evidence="6 13" id="KW-0479">Metal-binding</keyword>
<dbReference type="Gene3D" id="1.10.630.10">
    <property type="entry name" value="Cytochrome P450"/>
    <property type="match status" value="2"/>
</dbReference>
<proteinExistence type="inferred from homology"/>
<dbReference type="RefSeq" id="XP_022336088.1">
    <property type="nucleotide sequence ID" value="XM_022480380.1"/>
</dbReference>
<dbReference type="FunFam" id="1.10.630.10:FF:000238">
    <property type="entry name" value="Cytochrome P450 2A6"/>
    <property type="match status" value="1"/>
</dbReference>
<accession>A0A8B8E917</accession>
<keyword evidence="16" id="KW-1185">Reference proteome</keyword>
<keyword evidence="7" id="KW-0256">Endoplasmic reticulum</keyword>
<dbReference type="InterPro" id="IPR002401">
    <property type="entry name" value="Cyt_P450_E_grp-I"/>
</dbReference>
<dbReference type="Proteomes" id="UP000694844">
    <property type="component" value="Chromosome 5"/>
</dbReference>
<evidence type="ECO:0000256" key="15">
    <source>
        <dbReference type="SAM" id="Phobius"/>
    </source>
</evidence>
<name>A0A8B8E917_CRAVI</name>
<keyword evidence="12 15" id="KW-0472">Membrane</keyword>
<dbReference type="PRINTS" id="PR00463">
    <property type="entry name" value="EP450I"/>
</dbReference>
<evidence type="ECO:0000256" key="5">
    <source>
        <dbReference type="ARBA" id="ARBA00022617"/>
    </source>
</evidence>
<dbReference type="PANTHER" id="PTHR24300">
    <property type="entry name" value="CYTOCHROME P450 508A4-RELATED"/>
    <property type="match status" value="1"/>
</dbReference>
<reference evidence="17" key="1">
    <citation type="submission" date="2025-08" db="UniProtKB">
        <authorList>
            <consortium name="RefSeq"/>
        </authorList>
    </citation>
    <scope>IDENTIFICATION</scope>
    <source>
        <tissue evidence="17">Whole sample</tissue>
    </source>
</reference>
<keyword evidence="10 13" id="KW-0408">Iron</keyword>
<keyword evidence="15" id="KW-1133">Transmembrane helix</keyword>
<evidence type="ECO:0000256" key="1">
    <source>
        <dbReference type="ARBA" id="ARBA00001971"/>
    </source>
</evidence>
<sequence length="557" mass="63818">MMVLSALSCVKLSNALVYVFLGVFIITLYGLFTHRKRIPGPFALPIIGNALTFIRMKQRSHIELLKLREKYGDVFRLYLGPFQLIVISGYENIYEAFVKHGLVFSHRPNWLSDIKTRAEKYGYGILWGNGEEWRRQRRFALQMMKNFGVGKKSQEKIILDEAKMLCEEFATREGQPIDDVKAMMTIAISNVIHHVTFGFRYPHDDKRFLRLIKLYDEVFKGPSPLLVSLPKWYHLGQLKADIKSSRASLSCIIDYIADQIADHEKTYDENNIRDFVDLYIQAQRADGETEKGDESKHHMFQVILDMFSAATETTGTTLDWALLFLIAYPEVQEKFTCLINQVFNPSESKHHMFQVILDMFSAATETTGTTLDWALLFLIAYPEVQEKCFNYIKKIVGLGREVQLSDKKSLPYIEATIMEIQRLSNIASMSVAHMNIEDVEIAGYIIPKNSMVIGFLATAHLDPKLFPQPHEFQPERFLNEDAGKLAPQDGFIPFSLGPRACPGDFFAKNQMFLVLSNLIQRFRFSKVSDDDVLDFAGVTGITTSACPYRLKVEDRHH</sequence>
<evidence type="ECO:0000256" key="14">
    <source>
        <dbReference type="RuleBase" id="RU000461"/>
    </source>
</evidence>
<dbReference type="GO" id="GO:0006082">
    <property type="term" value="P:organic acid metabolic process"/>
    <property type="evidence" value="ECO:0007669"/>
    <property type="project" value="TreeGrafter"/>
</dbReference>
<dbReference type="AlphaFoldDB" id="A0A8B8E917"/>
<keyword evidence="5 13" id="KW-0349">Heme</keyword>
<dbReference type="InterPro" id="IPR036396">
    <property type="entry name" value="Cyt_P450_sf"/>
</dbReference>
<dbReference type="InterPro" id="IPR001128">
    <property type="entry name" value="Cyt_P450"/>
</dbReference>
<comment type="cofactor">
    <cofactor evidence="1 13">
        <name>heme</name>
        <dbReference type="ChEBI" id="CHEBI:30413"/>
    </cofactor>
</comment>
<evidence type="ECO:0000256" key="11">
    <source>
        <dbReference type="ARBA" id="ARBA00023033"/>
    </source>
</evidence>
<evidence type="ECO:0000256" key="8">
    <source>
        <dbReference type="ARBA" id="ARBA00022848"/>
    </source>
</evidence>
<feature type="binding site" description="axial binding residue" evidence="13">
    <location>
        <position position="501"/>
    </location>
    <ligand>
        <name>heme</name>
        <dbReference type="ChEBI" id="CHEBI:30413"/>
    </ligand>
    <ligandPart>
        <name>Fe</name>
        <dbReference type="ChEBI" id="CHEBI:18248"/>
    </ligandPart>
</feature>
<dbReference type="GeneID" id="111132556"/>
<dbReference type="GO" id="GO:0005506">
    <property type="term" value="F:iron ion binding"/>
    <property type="evidence" value="ECO:0007669"/>
    <property type="project" value="InterPro"/>
</dbReference>
<gene>
    <name evidence="17" type="primary">LOC111132556</name>
</gene>
<protein>
    <submittedName>
        <fullName evidence="17">Cytochrome P450 2H1-like</fullName>
    </submittedName>
</protein>
<dbReference type="SUPFAM" id="SSF48264">
    <property type="entry name" value="Cytochrome P450"/>
    <property type="match status" value="2"/>
</dbReference>
<evidence type="ECO:0000256" key="7">
    <source>
        <dbReference type="ARBA" id="ARBA00022824"/>
    </source>
</evidence>
<evidence type="ECO:0000256" key="9">
    <source>
        <dbReference type="ARBA" id="ARBA00023002"/>
    </source>
</evidence>
<organism evidence="16 17">
    <name type="scientific">Crassostrea virginica</name>
    <name type="common">Eastern oyster</name>
    <dbReference type="NCBI Taxonomy" id="6565"/>
    <lineage>
        <taxon>Eukaryota</taxon>
        <taxon>Metazoa</taxon>
        <taxon>Spiralia</taxon>
        <taxon>Lophotrochozoa</taxon>
        <taxon>Mollusca</taxon>
        <taxon>Bivalvia</taxon>
        <taxon>Autobranchia</taxon>
        <taxon>Pteriomorphia</taxon>
        <taxon>Ostreida</taxon>
        <taxon>Ostreoidea</taxon>
        <taxon>Ostreidae</taxon>
        <taxon>Crassostrea</taxon>
    </lineage>
</organism>
<evidence type="ECO:0000313" key="17">
    <source>
        <dbReference type="RefSeq" id="XP_022336088.1"/>
    </source>
</evidence>
<dbReference type="GO" id="GO:0020037">
    <property type="term" value="F:heme binding"/>
    <property type="evidence" value="ECO:0007669"/>
    <property type="project" value="InterPro"/>
</dbReference>
<evidence type="ECO:0000256" key="4">
    <source>
        <dbReference type="ARBA" id="ARBA00010617"/>
    </source>
</evidence>
<keyword evidence="11 14" id="KW-0503">Monooxygenase</keyword>
<dbReference type="Pfam" id="PF00067">
    <property type="entry name" value="p450"/>
    <property type="match status" value="2"/>
</dbReference>
<dbReference type="GO" id="GO:0016712">
    <property type="term" value="F:oxidoreductase activity, acting on paired donors, with incorporation or reduction of molecular oxygen, reduced flavin or flavoprotein as one donor, and incorporation of one atom of oxygen"/>
    <property type="evidence" value="ECO:0007669"/>
    <property type="project" value="TreeGrafter"/>
</dbReference>
<dbReference type="GO" id="GO:0006805">
    <property type="term" value="P:xenobiotic metabolic process"/>
    <property type="evidence" value="ECO:0007669"/>
    <property type="project" value="TreeGrafter"/>
</dbReference>
<keyword evidence="8" id="KW-0492">Microsome</keyword>
<dbReference type="InterPro" id="IPR017972">
    <property type="entry name" value="Cyt_P450_CS"/>
</dbReference>
<evidence type="ECO:0000256" key="10">
    <source>
        <dbReference type="ARBA" id="ARBA00023004"/>
    </source>
</evidence>
<dbReference type="PRINTS" id="PR00385">
    <property type="entry name" value="P450"/>
</dbReference>
<dbReference type="GO" id="GO:0005789">
    <property type="term" value="C:endoplasmic reticulum membrane"/>
    <property type="evidence" value="ECO:0007669"/>
    <property type="project" value="UniProtKB-SubCell"/>
</dbReference>
<keyword evidence="9 14" id="KW-0560">Oxidoreductase</keyword>
<comment type="similarity">
    <text evidence="4 14">Belongs to the cytochrome P450 family.</text>
</comment>
<evidence type="ECO:0000256" key="3">
    <source>
        <dbReference type="ARBA" id="ARBA00004406"/>
    </source>
</evidence>
<dbReference type="KEGG" id="cvn:111132556"/>
<evidence type="ECO:0000256" key="6">
    <source>
        <dbReference type="ARBA" id="ARBA00022723"/>
    </source>
</evidence>
<dbReference type="OrthoDB" id="1055148at2759"/>
<feature type="transmembrane region" description="Helical" evidence="15">
    <location>
        <begin position="12"/>
        <end position="32"/>
    </location>
</feature>
<evidence type="ECO:0000256" key="2">
    <source>
        <dbReference type="ARBA" id="ARBA00004174"/>
    </source>
</evidence>
<evidence type="ECO:0000256" key="12">
    <source>
        <dbReference type="ARBA" id="ARBA00023136"/>
    </source>
</evidence>